<keyword evidence="3" id="KW-1185">Reference proteome</keyword>
<evidence type="ECO:0000313" key="3">
    <source>
        <dbReference type="Proteomes" id="UP001595692"/>
    </source>
</evidence>
<name>A0ABV8CR24_9GAMM</name>
<feature type="chain" id="PRO_5045297941" evidence="1">
    <location>
        <begin position="24"/>
        <end position="182"/>
    </location>
</feature>
<dbReference type="RefSeq" id="WP_377153637.1">
    <property type="nucleotide sequence ID" value="NZ_JBHSAF010000014.1"/>
</dbReference>
<evidence type="ECO:0000313" key="2">
    <source>
        <dbReference type="EMBL" id="MFC3914598.1"/>
    </source>
</evidence>
<organism evidence="2 3">
    <name type="scientific">Pseudaeromonas sharmana</name>
    <dbReference type="NCBI Taxonomy" id="328412"/>
    <lineage>
        <taxon>Bacteria</taxon>
        <taxon>Pseudomonadati</taxon>
        <taxon>Pseudomonadota</taxon>
        <taxon>Gammaproteobacteria</taxon>
        <taxon>Aeromonadales</taxon>
        <taxon>Aeromonadaceae</taxon>
        <taxon>Pseudaeromonas</taxon>
    </lineage>
</organism>
<reference evidence="3" key="1">
    <citation type="journal article" date="2019" name="Int. J. Syst. Evol. Microbiol.">
        <title>The Global Catalogue of Microorganisms (GCM) 10K type strain sequencing project: providing services to taxonomists for standard genome sequencing and annotation.</title>
        <authorList>
            <consortium name="The Broad Institute Genomics Platform"/>
            <consortium name="The Broad Institute Genome Sequencing Center for Infectious Disease"/>
            <person name="Wu L."/>
            <person name="Ma J."/>
        </authorList>
    </citation>
    <scope>NUCLEOTIDE SEQUENCE [LARGE SCALE GENOMIC DNA]</scope>
    <source>
        <strain evidence="3">CCUG 54939</strain>
    </source>
</reference>
<dbReference type="Proteomes" id="UP001595692">
    <property type="component" value="Unassembled WGS sequence"/>
</dbReference>
<keyword evidence="1" id="KW-0732">Signal</keyword>
<dbReference type="EMBL" id="JBHSAF010000014">
    <property type="protein sequence ID" value="MFC3914598.1"/>
    <property type="molecule type" value="Genomic_DNA"/>
</dbReference>
<accession>A0ABV8CR24</accession>
<protein>
    <submittedName>
        <fullName evidence="2">Uncharacterized protein</fullName>
    </submittedName>
</protein>
<evidence type="ECO:0000256" key="1">
    <source>
        <dbReference type="SAM" id="SignalP"/>
    </source>
</evidence>
<proteinExistence type="predicted"/>
<comment type="caution">
    <text evidence="2">The sequence shown here is derived from an EMBL/GenBank/DDBJ whole genome shotgun (WGS) entry which is preliminary data.</text>
</comment>
<feature type="signal peptide" evidence="1">
    <location>
        <begin position="1"/>
        <end position="23"/>
    </location>
</feature>
<sequence>MFNKMLQATLMTALCLTATHSFADPREDLDTMVRGNYDRSELNERGYQWSAQVGSGSHRAEFWYNADNDSCAKLVINDDIIAQVDNAKSKKCTLRNRHDYQPSYQAAAASNDERIDPNLMPRYCSGEAASKFHVSPRDITTLPMEKQGHNYVVYGQWEQDDIHTFTCTFSRNGQLESLKRTS</sequence>
<gene>
    <name evidence="2" type="ORF">ACFOSS_14175</name>
</gene>